<dbReference type="Pfam" id="PF23562">
    <property type="entry name" value="AMP-binding_C_3"/>
    <property type="match status" value="1"/>
</dbReference>
<dbReference type="PANTHER" id="PTHR43272">
    <property type="entry name" value="LONG-CHAIN-FATTY-ACID--COA LIGASE"/>
    <property type="match status" value="1"/>
</dbReference>
<feature type="domain" description="AMP-dependent synthetase/ligase" evidence="3">
    <location>
        <begin position="36"/>
        <end position="443"/>
    </location>
</feature>
<dbReference type="EMBL" id="AYKG01000013">
    <property type="protein sequence ID" value="ROO29774.1"/>
    <property type="molecule type" value="Genomic_DNA"/>
</dbReference>
<dbReference type="GO" id="GO:0016020">
    <property type="term" value="C:membrane"/>
    <property type="evidence" value="ECO:0007669"/>
    <property type="project" value="TreeGrafter"/>
</dbReference>
<protein>
    <submittedName>
        <fullName evidence="4">AMP-dependent synthetase</fullName>
    </submittedName>
</protein>
<dbReference type="GO" id="GO:0004467">
    <property type="term" value="F:long-chain fatty acid-CoA ligase activity"/>
    <property type="evidence" value="ECO:0007669"/>
    <property type="project" value="TreeGrafter"/>
</dbReference>
<evidence type="ECO:0000256" key="2">
    <source>
        <dbReference type="ARBA" id="ARBA00022840"/>
    </source>
</evidence>
<dbReference type="InterPro" id="IPR020845">
    <property type="entry name" value="AMP-binding_CS"/>
</dbReference>
<evidence type="ECO:0000313" key="4">
    <source>
        <dbReference type="EMBL" id="ROO29774.1"/>
    </source>
</evidence>
<dbReference type="InterPro" id="IPR042099">
    <property type="entry name" value="ANL_N_sf"/>
</dbReference>
<gene>
    <name evidence="4" type="ORF">SAJA_05755</name>
</gene>
<name>A0A423PW11_9GAMM</name>
<dbReference type="OrthoDB" id="9803968at2"/>
<dbReference type="Gene3D" id="3.40.50.12780">
    <property type="entry name" value="N-terminal domain of ligase-like"/>
    <property type="match status" value="1"/>
</dbReference>
<keyword evidence="2" id="KW-0067">ATP-binding</keyword>
<dbReference type="GO" id="GO:0005524">
    <property type="term" value="F:ATP binding"/>
    <property type="evidence" value="ECO:0007669"/>
    <property type="project" value="UniProtKB-KW"/>
</dbReference>
<dbReference type="Pfam" id="PF00501">
    <property type="entry name" value="AMP-binding"/>
    <property type="match status" value="1"/>
</dbReference>
<dbReference type="InterPro" id="IPR000873">
    <property type="entry name" value="AMP-dep_synth/lig_dom"/>
</dbReference>
<comment type="caution">
    <text evidence="4">The sequence shown here is derived from an EMBL/GenBank/DDBJ whole genome shotgun (WGS) entry which is preliminary data.</text>
</comment>
<evidence type="ECO:0000259" key="3">
    <source>
        <dbReference type="Pfam" id="PF00501"/>
    </source>
</evidence>
<keyword evidence="5" id="KW-1185">Reference proteome</keyword>
<dbReference type="AlphaFoldDB" id="A0A423PW11"/>
<accession>A0A423PW11</accession>
<dbReference type="PROSITE" id="PS00455">
    <property type="entry name" value="AMP_BINDING"/>
    <property type="match status" value="1"/>
</dbReference>
<dbReference type="PANTHER" id="PTHR43272:SF33">
    <property type="entry name" value="AMP-BINDING DOMAIN-CONTAINING PROTEIN-RELATED"/>
    <property type="match status" value="1"/>
</dbReference>
<reference evidence="4 5" key="1">
    <citation type="submission" date="2013-10" db="EMBL/GenBank/DDBJ databases">
        <title>Salinisphaera japonica YTM-1 Genome Sequencing.</title>
        <authorList>
            <person name="Lai Q."/>
            <person name="Li C."/>
            <person name="Shao Z."/>
        </authorList>
    </citation>
    <scope>NUCLEOTIDE SEQUENCE [LARGE SCALE GENOMIC DNA]</scope>
    <source>
        <strain evidence="4 5">YTM-1</strain>
    </source>
</reference>
<dbReference type="InParanoid" id="A0A423PW11"/>
<evidence type="ECO:0000256" key="1">
    <source>
        <dbReference type="ARBA" id="ARBA00022741"/>
    </source>
</evidence>
<organism evidence="4 5">
    <name type="scientific">Salinisphaera japonica YTM-1</name>
    <dbReference type="NCBI Taxonomy" id="1209778"/>
    <lineage>
        <taxon>Bacteria</taxon>
        <taxon>Pseudomonadati</taxon>
        <taxon>Pseudomonadota</taxon>
        <taxon>Gammaproteobacteria</taxon>
        <taxon>Salinisphaerales</taxon>
        <taxon>Salinisphaeraceae</taxon>
        <taxon>Salinisphaera</taxon>
    </lineage>
</organism>
<dbReference type="SUPFAM" id="SSF56801">
    <property type="entry name" value="Acetyl-CoA synthetase-like"/>
    <property type="match status" value="1"/>
</dbReference>
<dbReference type="Proteomes" id="UP000285310">
    <property type="component" value="Unassembled WGS sequence"/>
</dbReference>
<keyword evidence="1" id="KW-0547">Nucleotide-binding</keyword>
<sequence>MPVAGPGWAMRRQAASAMRPAHWIPADGATTLCELFAARVAATPDAPAYRFYSPRKSAWRTLSWAEAETRVAAWTRVLHAHGVIPGDRVAIMLRNSPEWLCVEQAVMRLGAMSVGLFCADTPASNAHLVAHSQARVLVAVKASWVTRILDADDCEALETALVFTGTWAQAPRLASADDALAGARALPDPALAWPAPDTVASLIYTSGSSGRARGAMLTHASLLFNAQSVADVLPGVLDECALSYVPLAHSYERVADIYRAMITGARIVFCRHPRFLGLTLAREPVTTLIGVPRIYERFYIELHRWLSRRPRLIRRLVATTINVGESVFERRQGRGRFALGHLAWPLLQYFVARRCLRLFGADMQIAVSGAAALPYPVARTLIGLGLPVLQGYGLTEAGPVVSVNRVDDNAIDSVGLVLPGVATRVGPDNELLVRSPSVMQGYWRDPEATARVLSPGGWLHTGDKVSRLDKKRLYLTGRMKEVIVMTSGEKASPEPLEEALRLDPLVTRAIVVGEARPVLAAVVSCPAHRLTPIMRRLGLDPDAPEALASARLENYFIERLAKFTTGFPAHAQIRRVAVVTDAWRQDNGLVTATDKVRRRRVAKRYAAAINRLYGRRAASDKTDVSENTNLG</sequence>
<evidence type="ECO:0000313" key="5">
    <source>
        <dbReference type="Proteomes" id="UP000285310"/>
    </source>
</evidence>
<proteinExistence type="predicted"/>